<proteinExistence type="predicted"/>
<dbReference type="OrthoDB" id="529273at2759"/>
<gene>
    <name evidence="1" type="ORF">FCM35_KLT10390</name>
</gene>
<keyword evidence="1" id="KW-0808">Transferase</keyword>
<dbReference type="InterPro" id="IPR007657">
    <property type="entry name" value="Glycosyltransferase_61"/>
</dbReference>
<evidence type="ECO:0000313" key="2">
    <source>
        <dbReference type="Proteomes" id="UP000623129"/>
    </source>
</evidence>
<reference evidence="1" key="1">
    <citation type="submission" date="2020-01" db="EMBL/GenBank/DDBJ databases">
        <title>Genome sequence of Kobresia littledalei, the first chromosome-level genome in the family Cyperaceae.</title>
        <authorList>
            <person name="Qu G."/>
        </authorList>
    </citation>
    <scope>NUCLEOTIDE SEQUENCE</scope>
    <source>
        <strain evidence="1">C.B.Clarke</strain>
        <tissue evidence="1">Leaf</tissue>
    </source>
</reference>
<evidence type="ECO:0000313" key="1">
    <source>
        <dbReference type="EMBL" id="KAF3325319.1"/>
    </source>
</evidence>
<dbReference type="PANTHER" id="PTHR20961">
    <property type="entry name" value="GLYCOSYLTRANSFERASE"/>
    <property type="match status" value="1"/>
</dbReference>
<keyword evidence="2" id="KW-1185">Reference proteome</keyword>
<comment type="caution">
    <text evidence="1">The sequence shown here is derived from an EMBL/GenBank/DDBJ whole genome shotgun (WGS) entry which is preliminary data.</text>
</comment>
<dbReference type="EMBL" id="SWLB01000020">
    <property type="protein sequence ID" value="KAF3325319.1"/>
    <property type="molecule type" value="Genomic_DNA"/>
</dbReference>
<protein>
    <submittedName>
        <fullName evidence="1">Protein O-linked-mannose beta-1,4-N-acetylglucosaminyltransferase 2-like protein</fullName>
    </submittedName>
</protein>
<name>A0A833VIS3_9POAL</name>
<keyword evidence="1" id="KW-0328">Glycosyltransferase</keyword>
<dbReference type="PANTHER" id="PTHR20961:SF108">
    <property type="entry name" value="GLYCOSYLTRANSFERASE"/>
    <property type="match status" value="1"/>
</dbReference>
<dbReference type="AlphaFoldDB" id="A0A833VIS3"/>
<accession>A0A833VIS3</accession>
<dbReference type="Proteomes" id="UP000623129">
    <property type="component" value="Unassembled WGS sequence"/>
</dbReference>
<dbReference type="GO" id="GO:0016757">
    <property type="term" value="F:glycosyltransferase activity"/>
    <property type="evidence" value="ECO:0007669"/>
    <property type="project" value="UniProtKB-KW"/>
</dbReference>
<organism evidence="1 2">
    <name type="scientific">Carex littledalei</name>
    <dbReference type="NCBI Taxonomy" id="544730"/>
    <lineage>
        <taxon>Eukaryota</taxon>
        <taxon>Viridiplantae</taxon>
        <taxon>Streptophyta</taxon>
        <taxon>Embryophyta</taxon>
        <taxon>Tracheophyta</taxon>
        <taxon>Spermatophyta</taxon>
        <taxon>Magnoliopsida</taxon>
        <taxon>Liliopsida</taxon>
        <taxon>Poales</taxon>
        <taxon>Cyperaceae</taxon>
        <taxon>Cyperoideae</taxon>
        <taxon>Cariceae</taxon>
        <taxon>Carex</taxon>
        <taxon>Carex subgen. Euthyceras</taxon>
    </lineage>
</organism>
<sequence length="296" mass="32558">MLRCILLNAGVLQLREYKSDDDVGIEQSRKQDDHRLLSKENAMDAENIRLKLQQLLRGKSQEDLLQNGIGCISTRNSDICVTSSTVAVRITTSNTTDIYLTGGQRLPAGTKNISILPYPRKKDASAMKRTSPVNFLQTNSTTLPPACDVSHAVPAIIFSTGGYTGNFFHDINDLLIPLFITSSILRPNVRLILINYKSWWAHKYQRILSAISFYDIISVPSNDAPGKVHCFPGAVVGLTYHGHLACNKTEAPGNLTTIDFLHFLHSSLFHKTNDTAKTVATQNSKGSTSNGTNVEA</sequence>